<dbReference type="SUPFAM" id="SSF52151">
    <property type="entry name" value="FabD/lysophospholipase-like"/>
    <property type="match status" value="1"/>
</dbReference>
<evidence type="ECO:0000256" key="3">
    <source>
        <dbReference type="ARBA" id="ARBA00023098"/>
    </source>
</evidence>
<accession>A0ABD3RAJ1</accession>
<keyword evidence="3 4" id="KW-0443">Lipid metabolism</keyword>
<feature type="short sequence motif" description="GXSXG" evidence="4">
    <location>
        <begin position="408"/>
        <end position="412"/>
    </location>
</feature>
<dbReference type="GO" id="GO:0052689">
    <property type="term" value="F:carboxylic ester hydrolase activity"/>
    <property type="evidence" value="ECO:0007669"/>
    <property type="project" value="UniProtKB-ARBA"/>
</dbReference>
<feature type="active site" description="Proton acceptor" evidence="4">
    <location>
        <position position="554"/>
    </location>
</feature>
<dbReference type="GO" id="GO:0016042">
    <property type="term" value="P:lipid catabolic process"/>
    <property type="evidence" value="ECO:0007669"/>
    <property type="project" value="UniProtKB-UniRule"/>
</dbReference>
<keyword evidence="2 4" id="KW-0442">Lipid degradation</keyword>
<evidence type="ECO:0000256" key="1">
    <source>
        <dbReference type="ARBA" id="ARBA00022801"/>
    </source>
</evidence>
<gene>
    <name evidence="6" type="ORF">ACHAXA_011770</name>
</gene>
<reference evidence="6 7" key="1">
    <citation type="submission" date="2024-10" db="EMBL/GenBank/DDBJ databases">
        <title>Updated reference genomes for cyclostephanoid diatoms.</title>
        <authorList>
            <person name="Roberts W.R."/>
            <person name="Alverson A.J."/>
        </authorList>
    </citation>
    <scope>NUCLEOTIDE SEQUENCE [LARGE SCALE GENOMIC DNA]</scope>
    <source>
        <strain evidence="6 7">AJA228-03</strain>
    </source>
</reference>
<evidence type="ECO:0000256" key="2">
    <source>
        <dbReference type="ARBA" id="ARBA00022963"/>
    </source>
</evidence>
<dbReference type="EMBL" id="JALLPB020000669">
    <property type="protein sequence ID" value="KAL3807146.1"/>
    <property type="molecule type" value="Genomic_DNA"/>
</dbReference>
<keyword evidence="1 4" id="KW-0378">Hydrolase</keyword>
<dbReference type="Gene3D" id="3.40.1090.10">
    <property type="entry name" value="Cytosolic phospholipase A2 catalytic domain"/>
    <property type="match status" value="1"/>
</dbReference>
<dbReference type="InterPro" id="IPR050301">
    <property type="entry name" value="NTE"/>
</dbReference>
<organism evidence="6 7">
    <name type="scientific">Cyclostephanos tholiformis</name>
    <dbReference type="NCBI Taxonomy" id="382380"/>
    <lineage>
        <taxon>Eukaryota</taxon>
        <taxon>Sar</taxon>
        <taxon>Stramenopiles</taxon>
        <taxon>Ochrophyta</taxon>
        <taxon>Bacillariophyta</taxon>
        <taxon>Coscinodiscophyceae</taxon>
        <taxon>Thalassiosirophycidae</taxon>
        <taxon>Stephanodiscales</taxon>
        <taxon>Stephanodiscaceae</taxon>
        <taxon>Cyclostephanos</taxon>
    </lineage>
</organism>
<name>A0ABD3RAJ1_9STRA</name>
<proteinExistence type="predicted"/>
<feature type="domain" description="PNPLA" evidence="5">
    <location>
        <begin position="375"/>
        <end position="567"/>
    </location>
</feature>
<comment type="caution">
    <text evidence="4">Lacks conserved residue(s) required for the propagation of feature annotation.</text>
</comment>
<keyword evidence="7" id="KW-1185">Reference proteome</keyword>
<dbReference type="PROSITE" id="PS51635">
    <property type="entry name" value="PNPLA"/>
    <property type="match status" value="1"/>
</dbReference>
<feature type="active site" description="Nucleophile" evidence="4">
    <location>
        <position position="410"/>
    </location>
</feature>
<dbReference type="PANTHER" id="PTHR14226:SF64">
    <property type="entry name" value="PNPLA DOMAIN-CONTAINING PROTEIN"/>
    <property type="match status" value="1"/>
</dbReference>
<evidence type="ECO:0000256" key="4">
    <source>
        <dbReference type="PROSITE-ProRule" id="PRU01161"/>
    </source>
</evidence>
<dbReference type="AlphaFoldDB" id="A0ABD3RAJ1"/>
<dbReference type="Pfam" id="PF01734">
    <property type="entry name" value="Patatin"/>
    <property type="match status" value="1"/>
</dbReference>
<feature type="short sequence motif" description="GXGXXG" evidence="4">
    <location>
        <begin position="379"/>
        <end position="384"/>
    </location>
</feature>
<evidence type="ECO:0000313" key="6">
    <source>
        <dbReference type="EMBL" id="KAL3807146.1"/>
    </source>
</evidence>
<dbReference type="InterPro" id="IPR016035">
    <property type="entry name" value="Acyl_Trfase/lysoPLipase"/>
</dbReference>
<dbReference type="InterPro" id="IPR002641">
    <property type="entry name" value="PNPLA_dom"/>
</dbReference>
<comment type="caution">
    <text evidence="6">The sequence shown here is derived from an EMBL/GenBank/DDBJ whole genome shotgun (WGS) entry which is preliminary data.</text>
</comment>
<dbReference type="GO" id="GO:0016298">
    <property type="term" value="F:lipase activity"/>
    <property type="evidence" value="ECO:0007669"/>
    <property type="project" value="UniProtKB-ARBA"/>
</dbReference>
<protein>
    <recommendedName>
        <fullName evidence="5">PNPLA domain-containing protein</fullName>
    </recommendedName>
</protein>
<dbReference type="PANTHER" id="PTHR14226">
    <property type="entry name" value="NEUROPATHY TARGET ESTERASE/SWISS CHEESE D.MELANOGASTER"/>
    <property type="match status" value="1"/>
</dbReference>
<sequence>MIRYRGLHACDRSHPAPNKRNPLHKLTPKSILILAIIAVSLSARPSTCADALFLSRRYLHLKNPRSTNSSGLQRCRTICPQDGERAIPSEKCANPSPLYYAPATRRLTTQHDQQFFRRVGYSRLNYKDTDDELPTIIESKRPIYSRFFGGFKRKSLTKVLFPPLDQEDQESTNSLDELMSIDRMDLIQDIVGIDLEEEVSRSSTLVKPIAVDVAKIKRKNKKKDQVIVSNIHELHEAILDMGLELRDIELNYSPPPSLLTSKKEDQPSATKKNSTLSPDAVQLLLIANEIDQAYSIADWDVECEHNDEPNADEWQLIGNVIAEHSPFPTCDASHVASGEPKTKFSHDVLNLLHQRYHSRSTPKSRAANDTAILSLAIEGGGMRGAVSGGMAAAIVCLGLSDAFDSIYGSSAGSIIGSYFVSRQLYLDVYTDIIPAGKDLFVSKPKIIGDIFRNMFYVMKGPLGKRLTPSLIERFRNPTVGSSTMNTFESLPPTRAGGLNISFVLDSIMCPERGLRPLDLESFAHNDAVQPLRIVSSAVELETGMLKSICFGSKDGHFKDNFANPSLRNPPDSTYLYPEVESARVDENGNRRGLWACLGASMTVPGAAGSPFRMDLPSSDTNELTPHLCFDAFCYEPIPFRSAVAEGATHVVALRSRPAGFEPKTKPTLYERAVAPLYFRSNGVETVAEFFQRGGQQYLYAEDVLICDQGLNSIEPIPIPPAKVLYAAPEKLSADGFSSEKLSTDKDRKKWARAHLLPITVPADVPELSTLSQDRDDILAGIRAGFAAAYDALAPVVGLESGLGMMVAQLVFPDVDAPQESVLEKQFSLTGEKLGKPGQSITPTCTNVKRSVDSADLSSVRHRNPMFRRLLSVKRVFGFRKLPNGHANVEASKPSGPIGNDSSPPVDDADVLFSFLPGVRLGSLPLVAERLQTYLESIRCLEDVL</sequence>
<evidence type="ECO:0000313" key="7">
    <source>
        <dbReference type="Proteomes" id="UP001530377"/>
    </source>
</evidence>
<dbReference type="Proteomes" id="UP001530377">
    <property type="component" value="Unassembled WGS sequence"/>
</dbReference>
<evidence type="ECO:0000259" key="5">
    <source>
        <dbReference type="PROSITE" id="PS51635"/>
    </source>
</evidence>